<dbReference type="PROSITE" id="PS50294">
    <property type="entry name" value="WD_REPEATS_REGION"/>
    <property type="match status" value="3"/>
</dbReference>
<name>A0A830DK27_9LAMI</name>
<evidence type="ECO:0000256" key="2">
    <source>
        <dbReference type="ARBA" id="ARBA00022490"/>
    </source>
</evidence>
<comment type="subcellular location">
    <subcellularLocation>
        <location evidence="1">Cytoplasm</location>
    </subcellularLocation>
</comment>
<dbReference type="SUPFAM" id="SSF50998">
    <property type="entry name" value="Quinoprotein alcohol dehydrogenase-like"/>
    <property type="match status" value="1"/>
</dbReference>
<feature type="repeat" description="WD" evidence="5">
    <location>
        <begin position="216"/>
        <end position="257"/>
    </location>
</feature>
<organism evidence="7 8">
    <name type="scientific">Phtheirospermum japonicum</name>
    <dbReference type="NCBI Taxonomy" id="374723"/>
    <lineage>
        <taxon>Eukaryota</taxon>
        <taxon>Viridiplantae</taxon>
        <taxon>Streptophyta</taxon>
        <taxon>Embryophyta</taxon>
        <taxon>Tracheophyta</taxon>
        <taxon>Spermatophyta</taxon>
        <taxon>Magnoliopsida</taxon>
        <taxon>eudicotyledons</taxon>
        <taxon>Gunneridae</taxon>
        <taxon>Pentapetalae</taxon>
        <taxon>asterids</taxon>
        <taxon>lamiids</taxon>
        <taxon>Lamiales</taxon>
        <taxon>Orobanchaceae</taxon>
        <taxon>Orobanchaceae incertae sedis</taxon>
        <taxon>Phtheirospermum</taxon>
    </lineage>
</organism>
<keyword evidence="3 5" id="KW-0853">WD repeat</keyword>
<feature type="repeat" description="WD" evidence="5">
    <location>
        <begin position="129"/>
        <end position="170"/>
    </location>
</feature>
<dbReference type="CDD" id="cd00200">
    <property type="entry name" value="WD40"/>
    <property type="match status" value="1"/>
</dbReference>
<dbReference type="GO" id="GO:0005737">
    <property type="term" value="C:cytoplasm"/>
    <property type="evidence" value="ECO:0007669"/>
    <property type="project" value="UniProtKB-SubCell"/>
</dbReference>
<proteinExistence type="predicted"/>
<dbReference type="InterPro" id="IPR001680">
    <property type="entry name" value="WD40_rpt"/>
</dbReference>
<dbReference type="OrthoDB" id="10261640at2759"/>
<keyword evidence="2" id="KW-0963">Cytoplasm</keyword>
<dbReference type="InterPro" id="IPR011047">
    <property type="entry name" value="Quinoprotein_ADH-like_sf"/>
</dbReference>
<dbReference type="Pfam" id="PF00400">
    <property type="entry name" value="WD40"/>
    <property type="match status" value="5"/>
</dbReference>
<reference evidence="7" key="1">
    <citation type="submission" date="2020-07" db="EMBL/GenBank/DDBJ databases">
        <title>Ethylene signaling mediates host invasion by parasitic plants.</title>
        <authorList>
            <person name="Yoshida S."/>
        </authorList>
    </citation>
    <scope>NUCLEOTIDE SEQUENCE</scope>
    <source>
        <strain evidence="7">Okayama</strain>
    </source>
</reference>
<evidence type="ECO:0000313" key="7">
    <source>
        <dbReference type="EMBL" id="GFQ07156.1"/>
    </source>
</evidence>
<keyword evidence="4" id="KW-0677">Repeat</keyword>
<dbReference type="PROSITE" id="PS50927">
    <property type="entry name" value="BULB_LECTIN"/>
    <property type="match status" value="1"/>
</dbReference>
<dbReference type="FunFam" id="2.130.10.10:FF:000074">
    <property type="entry name" value="Angio-associated migratory cell protein-like protein"/>
    <property type="match status" value="1"/>
</dbReference>
<accession>A0A830DK27</accession>
<dbReference type="InterPro" id="IPR019775">
    <property type="entry name" value="WD40_repeat_CS"/>
</dbReference>
<evidence type="ECO:0000256" key="5">
    <source>
        <dbReference type="PROSITE-ProRule" id="PRU00221"/>
    </source>
</evidence>
<dbReference type="PRINTS" id="PR00320">
    <property type="entry name" value="GPROTEINBRPT"/>
</dbReference>
<evidence type="ECO:0000259" key="6">
    <source>
        <dbReference type="PROSITE" id="PS50927"/>
    </source>
</evidence>
<dbReference type="InterPro" id="IPR020472">
    <property type="entry name" value="WD40_PAC1"/>
</dbReference>
<dbReference type="PANTHER" id="PTHR19857">
    <property type="entry name" value="MITOCHONDRIAL DIVISION PROTEIN 1-RELATED"/>
    <property type="match status" value="1"/>
</dbReference>
<evidence type="ECO:0000256" key="4">
    <source>
        <dbReference type="ARBA" id="ARBA00022737"/>
    </source>
</evidence>
<dbReference type="EMBL" id="BMAC01001410">
    <property type="protein sequence ID" value="GFQ07156.1"/>
    <property type="molecule type" value="Genomic_DNA"/>
</dbReference>
<comment type="caution">
    <text evidence="7">The sequence shown here is derived from an EMBL/GenBank/DDBJ whole genome shotgun (WGS) entry which is preliminary data.</text>
</comment>
<dbReference type="PANTHER" id="PTHR19857:SF8">
    <property type="entry name" value="ANGIO-ASSOCIATED MIGRATORY CELL PROTEIN"/>
    <property type="match status" value="1"/>
</dbReference>
<feature type="domain" description="Bulb-type lectin" evidence="6">
    <location>
        <begin position="1"/>
        <end position="120"/>
    </location>
</feature>
<keyword evidence="8" id="KW-1185">Reference proteome</keyword>
<dbReference type="Gene3D" id="2.130.10.10">
    <property type="entry name" value="YVTN repeat-like/Quinoprotein amine dehydrogenase"/>
    <property type="match status" value="1"/>
</dbReference>
<protein>
    <submittedName>
        <fullName evidence="7">Angio-associated migratory cell protein</fullName>
    </submittedName>
</protein>
<dbReference type="PROSITE" id="PS50082">
    <property type="entry name" value="WD_REPEATS_2"/>
    <property type="match status" value="5"/>
</dbReference>
<gene>
    <name evidence="7" type="ORF">PHJA_002859700</name>
</gene>
<dbReference type="InterPro" id="IPR001480">
    <property type="entry name" value="Bulb-type_lectin_dom"/>
</dbReference>
<sequence length="331" mass="35689">MDVYYIGEVYSIACSPVNAALVATGGQDDKGYIWNIGGNWFTEVQGDHRDSVSCLAFSSDGQLLASGDVNGLLHIWDHSGNQKQKFEIGAELEVQWVKWHPRGHLVLAGSADHNVYMWNADNGTLLQTFSGHGKSVTCGDFTPDGKVVCTGSEDGTLRIWDPVSGRRILVVKDTSRDERSLTCLAIKLDSTLALTGTAGGSVHVSNLKTGKVVTSLSAHEDTINCVGISPSIPWGATGGADGKLIIWDMQRLEPRSECIHEKGVQCLAWVGSSRVVAAGCKGGKILLWDCLSGECVRVLRGHSRTIESLSVCCDQISSFQHRVMGLLEFLT</sequence>
<dbReference type="InterPro" id="IPR015943">
    <property type="entry name" value="WD40/YVTN_repeat-like_dom_sf"/>
</dbReference>
<dbReference type="Proteomes" id="UP000653305">
    <property type="component" value="Unassembled WGS sequence"/>
</dbReference>
<dbReference type="InterPro" id="IPR051179">
    <property type="entry name" value="WD_repeat_multifunction"/>
</dbReference>
<feature type="repeat" description="WD" evidence="5">
    <location>
        <begin position="260"/>
        <end position="298"/>
    </location>
</feature>
<evidence type="ECO:0000313" key="8">
    <source>
        <dbReference type="Proteomes" id="UP000653305"/>
    </source>
</evidence>
<evidence type="ECO:0000256" key="1">
    <source>
        <dbReference type="ARBA" id="ARBA00004496"/>
    </source>
</evidence>
<dbReference type="PROSITE" id="PS00678">
    <property type="entry name" value="WD_REPEATS_1"/>
    <property type="match status" value="1"/>
</dbReference>
<dbReference type="SMART" id="SM00320">
    <property type="entry name" value="WD40"/>
    <property type="match status" value="8"/>
</dbReference>
<feature type="repeat" description="WD" evidence="5">
    <location>
        <begin position="45"/>
        <end position="77"/>
    </location>
</feature>
<dbReference type="AlphaFoldDB" id="A0A830DK27"/>
<feature type="repeat" description="WD" evidence="5">
    <location>
        <begin position="97"/>
        <end position="128"/>
    </location>
</feature>
<evidence type="ECO:0000256" key="3">
    <source>
        <dbReference type="ARBA" id="ARBA00022574"/>
    </source>
</evidence>